<dbReference type="Pfam" id="PF13673">
    <property type="entry name" value="Acetyltransf_10"/>
    <property type="match status" value="1"/>
</dbReference>
<organism evidence="4 5">
    <name type="scientific">Lysobacter soli</name>
    <dbReference type="NCBI Taxonomy" id="453783"/>
    <lineage>
        <taxon>Bacteria</taxon>
        <taxon>Pseudomonadati</taxon>
        <taxon>Pseudomonadota</taxon>
        <taxon>Gammaproteobacteria</taxon>
        <taxon>Lysobacterales</taxon>
        <taxon>Lysobacteraceae</taxon>
        <taxon>Lysobacter</taxon>
    </lineage>
</organism>
<dbReference type="Gene3D" id="3.40.630.30">
    <property type="match status" value="1"/>
</dbReference>
<comment type="caution">
    <text evidence="4">The sequence shown here is derived from an EMBL/GenBank/DDBJ whole genome shotgun (WGS) entry which is preliminary data.</text>
</comment>
<keyword evidence="2" id="KW-0012">Acyltransferase</keyword>
<name>A0A3D8VJD0_9GAMM</name>
<dbReference type="PANTHER" id="PTHR43877">
    <property type="entry name" value="AMINOALKYLPHOSPHONATE N-ACETYLTRANSFERASE-RELATED-RELATED"/>
    <property type="match status" value="1"/>
</dbReference>
<dbReference type="EMBL" id="QTJR01000001">
    <property type="protein sequence ID" value="RDY69479.1"/>
    <property type="molecule type" value="Genomic_DNA"/>
</dbReference>
<dbReference type="PANTHER" id="PTHR43877:SF1">
    <property type="entry name" value="ACETYLTRANSFERASE"/>
    <property type="match status" value="1"/>
</dbReference>
<gene>
    <name evidence="4" type="ORF">DX912_01600</name>
</gene>
<keyword evidence="1 4" id="KW-0808">Transferase</keyword>
<evidence type="ECO:0000313" key="5">
    <source>
        <dbReference type="Proteomes" id="UP000256829"/>
    </source>
</evidence>
<dbReference type="InterPro" id="IPR000182">
    <property type="entry name" value="GNAT_dom"/>
</dbReference>
<dbReference type="AlphaFoldDB" id="A0A3D8VJD0"/>
<accession>A0A3D8VJD0</accession>
<dbReference type="CDD" id="cd04301">
    <property type="entry name" value="NAT_SF"/>
    <property type="match status" value="1"/>
</dbReference>
<evidence type="ECO:0000313" key="4">
    <source>
        <dbReference type="EMBL" id="RDY69479.1"/>
    </source>
</evidence>
<dbReference type="SUPFAM" id="SSF55729">
    <property type="entry name" value="Acyl-CoA N-acyltransferases (Nat)"/>
    <property type="match status" value="1"/>
</dbReference>
<dbReference type="InterPro" id="IPR050832">
    <property type="entry name" value="Bact_Acetyltransf"/>
</dbReference>
<keyword evidence="5" id="KW-1185">Reference proteome</keyword>
<sequence>MAPTDAIVLRDASPADAAAISALVSALTQRWIAPDCDEDGIASLLALMTPEQVRRRIDEGHRNVVAECDGRIVGVAVLRLPSHLYHLFVADDMQRRGLARALCNAVTAAADPAVPITVNAARHAQETYRRLGFEATGPELHESGLRFVPMQWTRR</sequence>
<evidence type="ECO:0000256" key="1">
    <source>
        <dbReference type="ARBA" id="ARBA00022679"/>
    </source>
</evidence>
<protein>
    <submittedName>
        <fullName evidence="4">GNAT family N-acetyltransferase</fullName>
    </submittedName>
</protein>
<evidence type="ECO:0000259" key="3">
    <source>
        <dbReference type="PROSITE" id="PS51186"/>
    </source>
</evidence>
<dbReference type="RefSeq" id="WP_115840698.1">
    <property type="nucleotide sequence ID" value="NZ_CP183976.1"/>
</dbReference>
<dbReference type="PROSITE" id="PS51186">
    <property type="entry name" value="GNAT"/>
    <property type="match status" value="1"/>
</dbReference>
<dbReference type="GO" id="GO:0016747">
    <property type="term" value="F:acyltransferase activity, transferring groups other than amino-acyl groups"/>
    <property type="evidence" value="ECO:0007669"/>
    <property type="project" value="InterPro"/>
</dbReference>
<evidence type="ECO:0000256" key="2">
    <source>
        <dbReference type="ARBA" id="ARBA00023315"/>
    </source>
</evidence>
<dbReference type="InterPro" id="IPR016181">
    <property type="entry name" value="Acyl_CoA_acyltransferase"/>
</dbReference>
<feature type="domain" description="N-acetyltransferase" evidence="3">
    <location>
        <begin position="7"/>
        <end position="155"/>
    </location>
</feature>
<reference evidence="4 5" key="1">
    <citation type="submission" date="2018-08" db="EMBL/GenBank/DDBJ databases">
        <title>Lysobacter soli KCTC 22011, whole genome shotgun sequence.</title>
        <authorList>
            <person name="Zhang X."/>
            <person name="Feng G."/>
            <person name="Zhu H."/>
        </authorList>
    </citation>
    <scope>NUCLEOTIDE SEQUENCE [LARGE SCALE GENOMIC DNA]</scope>
    <source>
        <strain evidence="4 5">KCTC 22011</strain>
    </source>
</reference>
<dbReference type="Proteomes" id="UP000256829">
    <property type="component" value="Unassembled WGS sequence"/>
</dbReference>
<proteinExistence type="predicted"/>